<evidence type="ECO:0000256" key="4">
    <source>
        <dbReference type="ARBA" id="ARBA00022618"/>
    </source>
</evidence>
<dbReference type="AlphaFoldDB" id="A0A0D3EZ93"/>
<dbReference type="Gramene" id="OBART01G45570.1">
    <property type="protein sequence ID" value="OBART01G45570.1"/>
    <property type="gene ID" value="OBART01G45570"/>
</dbReference>
<evidence type="ECO:0000256" key="5">
    <source>
        <dbReference type="ARBA" id="ARBA00022776"/>
    </source>
</evidence>
<dbReference type="EnsemblPlants" id="OBART01G45570.1">
    <property type="protein sequence ID" value="OBART01G45570.1"/>
    <property type="gene ID" value="OBART01G45570"/>
</dbReference>
<dbReference type="Proteomes" id="UP000026960">
    <property type="component" value="Chromosome 1"/>
</dbReference>
<evidence type="ECO:0000256" key="1">
    <source>
        <dbReference type="ARBA" id="ARBA00004584"/>
    </source>
</evidence>
<keyword evidence="3 9" id="KW-0158">Chromosome</keyword>
<dbReference type="GO" id="GO:0051301">
    <property type="term" value="P:cell division"/>
    <property type="evidence" value="ECO:0007669"/>
    <property type="project" value="UniProtKB-UniRule"/>
</dbReference>
<evidence type="ECO:0000313" key="13">
    <source>
        <dbReference type="Proteomes" id="UP000026960"/>
    </source>
</evidence>
<dbReference type="InterPro" id="IPR013255">
    <property type="entry name" value="Spc25_C"/>
</dbReference>
<keyword evidence="7 9" id="KW-0131">Cell cycle</keyword>
<keyword evidence="5 9" id="KW-0498">Mitosis</keyword>
<comment type="function">
    <text evidence="9">Acts as a component of the essential kinetochore-associated NDC80 complex, which is required for chromosome segregation and spindle checkpoint activity.</text>
</comment>
<dbReference type="PANTHER" id="PTHR14281">
    <property type="entry name" value="KINETOCHORE PROTEIN SPC25-RELATED"/>
    <property type="match status" value="1"/>
</dbReference>
<keyword evidence="4 9" id="KW-0132">Cell division</keyword>
<comment type="subunit">
    <text evidence="9">Component of the NDC80 complex.</text>
</comment>
<evidence type="ECO:0000256" key="9">
    <source>
        <dbReference type="RuleBase" id="RU367150"/>
    </source>
</evidence>
<evidence type="ECO:0000313" key="12">
    <source>
        <dbReference type="EnsemblPlants" id="OBART01G45570.1"/>
    </source>
</evidence>
<dbReference type="FunFam" id="3.30.457.50:FF:000001">
    <property type="entry name" value="Probable kinetochore protein spc25"/>
    <property type="match status" value="1"/>
</dbReference>
<protein>
    <recommendedName>
        <fullName evidence="9">Kinetochore protein SPC25</fullName>
    </recommendedName>
</protein>
<organism evidence="12">
    <name type="scientific">Oryza barthii</name>
    <dbReference type="NCBI Taxonomy" id="65489"/>
    <lineage>
        <taxon>Eukaryota</taxon>
        <taxon>Viridiplantae</taxon>
        <taxon>Streptophyta</taxon>
        <taxon>Embryophyta</taxon>
        <taxon>Tracheophyta</taxon>
        <taxon>Spermatophyta</taxon>
        <taxon>Magnoliopsida</taxon>
        <taxon>Liliopsida</taxon>
        <taxon>Poales</taxon>
        <taxon>Poaceae</taxon>
        <taxon>BOP clade</taxon>
        <taxon>Oryzoideae</taxon>
        <taxon>Oryzeae</taxon>
        <taxon>Oryzinae</taxon>
        <taxon>Oryza</taxon>
    </lineage>
</organism>
<dbReference type="PaxDb" id="65489-OBART01G45570.1"/>
<reference evidence="12" key="1">
    <citation type="journal article" date="2009" name="Rice">
        <title>De Novo Next Generation Sequencing of Plant Genomes.</title>
        <authorList>
            <person name="Rounsley S."/>
            <person name="Marri P.R."/>
            <person name="Yu Y."/>
            <person name="He R."/>
            <person name="Sisneros N."/>
            <person name="Goicoechea J.L."/>
            <person name="Lee S.J."/>
            <person name="Angelova A."/>
            <person name="Kudrna D."/>
            <person name="Luo M."/>
            <person name="Affourtit J."/>
            <person name="Desany B."/>
            <person name="Knight J."/>
            <person name="Niazi F."/>
            <person name="Egholm M."/>
            <person name="Wing R.A."/>
        </authorList>
    </citation>
    <scope>NUCLEOTIDE SEQUENCE [LARGE SCALE GENOMIC DNA]</scope>
    <source>
        <strain evidence="12">cv. IRGC 105608</strain>
    </source>
</reference>
<dbReference type="GO" id="GO:0031262">
    <property type="term" value="C:Ndc80 complex"/>
    <property type="evidence" value="ECO:0007669"/>
    <property type="project" value="InterPro"/>
</dbReference>
<evidence type="ECO:0000256" key="2">
    <source>
        <dbReference type="ARBA" id="ARBA00006379"/>
    </source>
</evidence>
<keyword evidence="8 9" id="KW-0137">Centromere</keyword>
<feature type="coiled-coil region" evidence="10">
    <location>
        <begin position="58"/>
        <end position="85"/>
    </location>
</feature>
<dbReference type="STRING" id="65489.A0A0D3EZ93"/>
<comment type="similarity">
    <text evidence="2 9">Belongs to the SPC25 family.</text>
</comment>
<reference evidence="12" key="2">
    <citation type="submission" date="2015-03" db="UniProtKB">
        <authorList>
            <consortium name="EnsemblPlants"/>
        </authorList>
    </citation>
    <scope>IDENTIFICATION</scope>
</reference>
<keyword evidence="9" id="KW-0995">Kinetochore</keyword>
<comment type="subcellular location">
    <subcellularLocation>
        <location evidence="1">Chromosome</location>
        <location evidence="1">Centromere</location>
    </subcellularLocation>
    <subcellularLocation>
        <location evidence="9">Nucleus</location>
    </subcellularLocation>
    <subcellularLocation>
        <location evidence="9">Chromosome</location>
        <location evidence="9">Centromere</location>
        <location evidence="9">Kinetochore</location>
    </subcellularLocation>
</comment>
<dbReference type="InterPro" id="IPR045143">
    <property type="entry name" value="Spc25"/>
</dbReference>
<evidence type="ECO:0000256" key="6">
    <source>
        <dbReference type="ARBA" id="ARBA00023054"/>
    </source>
</evidence>
<keyword evidence="9" id="KW-0539">Nucleus</keyword>
<sequence>MEGGGGGGGGGAIELRRRMAAQCLAFERQIADGRERTKAAASAFSAALLSARSLSNHTISQREKFNQLKDQLRKLEADFAQALSGHGRSETLQTSSAVQVSNKTKYDLTAIEALEAKTDAARKKNLDEAFMWYKKFLGFQVVGGEGVKFVFSKIDIQNPDHEYSFCIKLNKDRYNLLQCTPFLKDSEELVKDLNCSNDLFKFVRIMRERFQAAAINGTPFCMFSL</sequence>
<proteinExistence type="inferred from homology"/>
<dbReference type="eggNOG" id="KOG4657">
    <property type="taxonomic scope" value="Eukaryota"/>
</dbReference>
<dbReference type="CDD" id="cd23784">
    <property type="entry name" value="RWD_Spc25"/>
    <property type="match status" value="1"/>
</dbReference>
<dbReference type="PANTHER" id="PTHR14281:SF0">
    <property type="entry name" value="KINETOCHORE PROTEIN SPC25"/>
    <property type="match status" value="1"/>
</dbReference>
<evidence type="ECO:0000256" key="8">
    <source>
        <dbReference type="ARBA" id="ARBA00023328"/>
    </source>
</evidence>
<dbReference type="GO" id="GO:0005634">
    <property type="term" value="C:nucleus"/>
    <property type="evidence" value="ECO:0007669"/>
    <property type="project" value="UniProtKB-SubCell"/>
</dbReference>
<evidence type="ECO:0000256" key="3">
    <source>
        <dbReference type="ARBA" id="ARBA00022454"/>
    </source>
</evidence>
<accession>A0A0D3EZ93</accession>
<dbReference type="Pfam" id="PF08234">
    <property type="entry name" value="Spindle_Spc25"/>
    <property type="match status" value="1"/>
</dbReference>
<feature type="domain" description="Chromosome segregation protein Spc25 C-terminal" evidence="11">
    <location>
        <begin position="143"/>
        <end position="211"/>
    </location>
</feature>
<dbReference type="HOGENOM" id="CLU_069238_0_0_1"/>
<evidence type="ECO:0000259" key="11">
    <source>
        <dbReference type="Pfam" id="PF08234"/>
    </source>
</evidence>
<dbReference type="GO" id="GO:0007059">
    <property type="term" value="P:chromosome segregation"/>
    <property type="evidence" value="ECO:0007669"/>
    <property type="project" value="InterPro"/>
</dbReference>
<keyword evidence="6 10" id="KW-0175">Coiled coil</keyword>
<name>A0A0D3EZ93_9ORYZ</name>
<dbReference type="Gene3D" id="3.30.457.50">
    <property type="entry name" value="Chromosome segregation protein Spc25"/>
    <property type="match status" value="1"/>
</dbReference>
<evidence type="ECO:0000256" key="7">
    <source>
        <dbReference type="ARBA" id="ARBA00023306"/>
    </source>
</evidence>
<evidence type="ECO:0000256" key="10">
    <source>
        <dbReference type="SAM" id="Coils"/>
    </source>
</evidence>
<keyword evidence="13" id="KW-1185">Reference proteome</keyword>